<keyword evidence="2" id="KW-0548">Nucleotidyltransferase</keyword>
<proteinExistence type="predicted"/>
<keyword evidence="3" id="KW-1185">Reference proteome</keyword>
<organism evidence="2 3">
    <name type="scientific">Schistosoma japonicum</name>
    <name type="common">Blood fluke</name>
    <dbReference type="NCBI Taxonomy" id="6182"/>
    <lineage>
        <taxon>Eukaryota</taxon>
        <taxon>Metazoa</taxon>
        <taxon>Spiralia</taxon>
        <taxon>Lophotrochozoa</taxon>
        <taxon>Platyhelminthes</taxon>
        <taxon>Trematoda</taxon>
        <taxon>Digenea</taxon>
        <taxon>Strigeidida</taxon>
        <taxon>Schistosomatoidea</taxon>
        <taxon>Schistosomatidae</taxon>
        <taxon>Schistosoma</taxon>
    </lineage>
</organism>
<accession>A0A4Z2CYZ7</accession>
<sequence>CWKKARGGQTITWHQSMKTLTIGLSHVNRCRLPGWGPRDDRNKWLETLARELTKLLNLQARCRYVCFTFYVTTHVLDLITRYNYTLRRTLPRCGRPRSDNHPHTSNSTQDHIVRDQTRDPLVDIEYADDIVLFGEDADNVQSLLNTLSNNASIFEMRFSSSKCEMLLQDWPASSPELMIGSEVIEW</sequence>
<keyword evidence="2" id="KW-0255">Endonuclease</keyword>
<feature type="region of interest" description="Disordered" evidence="1">
    <location>
        <begin position="93"/>
        <end position="114"/>
    </location>
</feature>
<keyword evidence="2" id="KW-0808">Transferase</keyword>
<dbReference type="AlphaFoldDB" id="A0A4Z2CYZ7"/>
<keyword evidence="2" id="KW-0695">RNA-directed DNA polymerase</keyword>
<dbReference type="GO" id="GO:0004519">
    <property type="term" value="F:endonuclease activity"/>
    <property type="evidence" value="ECO:0007669"/>
    <property type="project" value="UniProtKB-KW"/>
</dbReference>
<protein>
    <submittedName>
        <fullName evidence="2">Endonuclease-reverse transcriptase</fullName>
    </submittedName>
</protein>
<reference evidence="2 3" key="1">
    <citation type="submission" date="2019-03" db="EMBL/GenBank/DDBJ databases">
        <title>An improved genome assembly of the fluke Schistosoma japonicum.</title>
        <authorList>
            <person name="Hu W."/>
            <person name="Luo F."/>
            <person name="Yin M."/>
            <person name="Mo X."/>
            <person name="Sun C."/>
            <person name="Wu Q."/>
            <person name="Zhu B."/>
            <person name="Xiang M."/>
            <person name="Wang J."/>
            <person name="Wang Y."/>
            <person name="Zhang T."/>
            <person name="Xu B."/>
            <person name="Zheng H."/>
            <person name="Feng Z."/>
        </authorList>
    </citation>
    <scope>NUCLEOTIDE SEQUENCE [LARGE SCALE GENOMIC DNA]</scope>
    <source>
        <strain evidence="2">HuSjv2</strain>
        <tissue evidence="2">Worms</tissue>
    </source>
</reference>
<evidence type="ECO:0000256" key="1">
    <source>
        <dbReference type="SAM" id="MobiDB-lite"/>
    </source>
</evidence>
<dbReference type="GO" id="GO:0003964">
    <property type="term" value="F:RNA-directed DNA polymerase activity"/>
    <property type="evidence" value="ECO:0007669"/>
    <property type="project" value="UniProtKB-KW"/>
</dbReference>
<evidence type="ECO:0000313" key="2">
    <source>
        <dbReference type="EMBL" id="TNN09476.1"/>
    </source>
</evidence>
<gene>
    <name evidence="2" type="ORF">EWB00_006353</name>
</gene>
<comment type="caution">
    <text evidence="2">The sequence shown here is derived from an EMBL/GenBank/DDBJ whole genome shotgun (WGS) entry which is preliminary data.</text>
</comment>
<dbReference type="EMBL" id="SKCS01000395">
    <property type="protein sequence ID" value="TNN09476.1"/>
    <property type="molecule type" value="Genomic_DNA"/>
</dbReference>
<keyword evidence="2" id="KW-0378">Hydrolase</keyword>
<dbReference type="OrthoDB" id="6265733at2759"/>
<feature type="non-terminal residue" evidence="2">
    <location>
        <position position="186"/>
    </location>
</feature>
<keyword evidence="2" id="KW-0540">Nuclease</keyword>
<feature type="non-terminal residue" evidence="2">
    <location>
        <position position="1"/>
    </location>
</feature>
<evidence type="ECO:0000313" key="3">
    <source>
        <dbReference type="Proteomes" id="UP000311919"/>
    </source>
</evidence>
<dbReference type="Proteomes" id="UP000311919">
    <property type="component" value="Unassembled WGS sequence"/>
</dbReference>
<name>A0A4Z2CYZ7_SCHJA</name>